<gene>
    <name evidence="1" type="ORF">TIFTF001_028338</name>
</gene>
<dbReference type="AlphaFoldDB" id="A0AA88DPT5"/>
<evidence type="ECO:0000313" key="1">
    <source>
        <dbReference type="EMBL" id="GMN59248.1"/>
    </source>
</evidence>
<evidence type="ECO:0000313" key="2">
    <source>
        <dbReference type="Proteomes" id="UP001187192"/>
    </source>
</evidence>
<sequence>MTWLLSGAVYASLSTGDPSADAEQDASAFGIDSSCRRGKELRKPPPKALLFESSLWKDFVVIQSGKVKQILSWVDWPFVIRGALRKLFNTLLFIKPLSDKEALITELALNTMKIDFPSPKEILVRKQEEKEVVKAITTAKVTEAAQALIPPHFPLIESSP</sequence>
<dbReference type="Proteomes" id="UP001187192">
    <property type="component" value="Unassembled WGS sequence"/>
</dbReference>
<accession>A0AA88DPT5</accession>
<comment type="caution">
    <text evidence="1">The sequence shown here is derived from an EMBL/GenBank/DDBJ whole genome shotgun (WGS) entry which is preliminary data.</text>
</comment>
<protein>
    <submittedName>
        <fullName evidence="1">Uncharacterized protein</fullName>
    </submittedName>
</protein>
<reference evidence="1" key="1">
    <citation type="submission" date="2023-07" db="EMBL/GenBank/DDBJ databases">
        <title>draft genome sequence of fig (Ficus carica).</title>
        <authorList>
            <person name="Takahashi T."/>
            <person name="Nishimura K."/>
        </authorList>
    </citation>
    <scope>NUCLEOTIDE SEQUENCE</scope>
</reference>
<name>A0AA88DPT5_FICCA</name>
<organism evidence="1 2">
    <name type="scientific">Ficus carica</name>
    <name type="common">Common fig</name>
    <dbReference type="NCBI Taxonomy" id="3494"/>
    <lineage>
        <taxon>Eukaryota</taxon>
        <taxon>Viridiplantae</taxon>
        <taxon>Streptophyta</taxon>
        <taxon>Embryophyta</taxon>
        <taxon>Tracheophyta</taxon>
        <taxon>Spermatophyta</taxon>
        <taxon>Magnoliopsida</taxon>
        <taxon>eudicotyledons</taxon>
        <taxon>Gunneridae</taxon>
        <taxon>Pentapetalae</taxon>
        <taxon>rosids</taxon>
        <taxon>fabids</taxon>
        <taxon>Rosales</taxon>
        <taxon>Moraceae</taxon>
        <taxon>Ficeae</taxon>
        <taxon>Ficus</taxon>
    </lineage>
</organism>
<dbReference type="EMBL" id="BTGU01000085">
    <property type="protein sequence ID" value="GMN59248.1"/>
    <property type="molecule type" value="Genomic_DNA"/>
</dbReference>
<keyword evidence="2" id="KW-1185">Reference proteome</keyword>
<proteinExistence type="predicted"/>